<accession>A0AAD3SNJ4</accession>
<reference evidence="2" key="1">
    <citation type="submission" date="2023-05" db="EMBL/GenBank/DDBJ databases">
        <title>Nepenthes gracilis genome sequencing.</title>
        <authorList>
            <person name="Fukushima K."/>
        </authorList>
    </citation>
    <scope>NUCLEOTIDE SEQUENCE</scope>
    <source>
        <strain evidence="2">SING2019-196</strain>
    </source>
</reference>
<dbReference type="Proteomes" id="UP001279734">
    <property type="component" value="Unassembled WGS sequence"/>
</dbReference>
<proteinExistence type="predicted"/>
<dbReference type="EMBL" id="BSYO01000013">
    <property type="protein sequence ID" value="GMH13757.1"/>
    <property type="molecule type" value="Genomic_DNA"/>
</dbReference>
<dbReference type="AlphaFoldDB" id="A0AAD3SNJ4"/>
<keyword evidence="3" id="KW-1185">Reference proteome</keyword>
<organism evidence="2 3">
    <name type="scientific">Nepenthes gracilis</name>
    <name type="common">Slender pitcher plant</name>
    <dbReference type="NCBI Taxonomy" id="150966"/>
    <lineage>
        <taxon>Eukaryota</taxon>
        <taxon>Viridiplantae</taxon>
        <taxon>Streptophyta</taxon>
        <taxon>Embryophyta</taxon>
        <taxon>Tracheophyta</taxon>
        <taxon>Spermatophyta</taxon>
        <taxon>Magnoliopsida</taxon>
        <taxon>eudicotyledons</taxon>
        <taxon>Gunneridae</taxon>
        <taxon>Pentapetalae</taxon>
        <taxon>Caryophyllales</taxon>
        <taxon>Nepenthaceae</taxon>
        <taxon>Nepenthes</taxon>
    </lineage>
</organism>
<feature type="region of interest" description="Disordered" evidence="1">
    <location>
        <begin position="1"/>
        <end position="21"/>
    </location>
</feature>
<feature type="compositionally biased region" description="Low complexity" evidence="1">
    <location>
        <begin position="1"/>
        <end position="11"/>
    </location>
</feature>
<protein>
    <submittedName>
        <fullName evidence="2">Uncharacterized protein</fullName>
    </submittedName>
</protein>
<evidence type="ECO:0000256" key="1">
    <source>
        <dbReference type="SAM" id="MobiDB-lite"/>
    </source>
</evidence>
<evidence type="ECO:0000313" key="2">
    <source>
        <dbReference type="EMBL" id="GMH13757.1"/>
    </source>
</evidence>
<comment type="caution">
    <text evidence="2">The sequence shown here is derived from an EMBL/GenBank/DDBJ whole genome shotgun (WGS) entry which is preliminary data.</text>
</comment>
<sequence length="124" mass="13818">MGKNSDLSAKSSDADDSSEYEVQSIRKDLQTLMDALDNVVLVKTFGDGAARIGTRWAADLKKPPRFPLFMPDPIGEQKPCRDRKDDQVRTRAPVSKELSPKVQFSALVVAKRSDNFEQDTMTIS</sequence>
<evidence type="ECO:0000313" key="3">
    <source>
        <dbReference type="Proteomes" id="UP001279734"/>
    </source>
</evidence>
<gene>
    <name evidence="2" type="ORF">Nepgr_015598</name>
</gene>
<name>A0AAD3SNJ4_NEPGR</name>
<feature type="compositionally biased region" description="Basic and acidic residues" evidence="1">
    <location>
        <begin position="78"/>
        <end position="89"/>
    </location>
</feature>
<feature type="region of interest" description="Disordered" evidence="1">
    <location>
        <begin position="69"/>
        <end position="96"/>
    </location>
</feature>